<gene>
    <name evidence="2" type="ORF">SEA_BRENT_2</name>
</gene>
<evidence type="ECO:0000313" key="3">
    <source>
        <dbReference type="Proteomes" id="UP000226267"/>
    </source>
</evidence>
<name>A0A0M5M126_9CAUD</name>
<evidence type="ECO:0000259" key="1">
    <source>
        <dbReference type="Pfam" id="PF04466"/>
    </source>
</evidence>
<evidence type="ECO:0000313" key="2">
    <source>
        <dbReference type="EMBL" id="ALF01213.1"/>
    </source>
</evidence>
<proteinExistence type="predicted"/>
<dbReference type="Pfam" id="PF04466">
    <property type="entry name" value="Terminase_3"/>
    <property type="match status" value="1"/>
</dbReference>
<dbReference type="EMBL" id="KT365401">
    <property type="protein sequence ID" value="ALF01213.1"/>
    <property type="molecule type" value="Genomic_DNA"/>
</dbReference>
<dbReference type="OrthoDB" id="2120at10239"/>
<dbReference type="InterPro" id="IPR035412">
    <property type="entry name" value="Terminase_L_N"/>
</dbReference>
<dbReference type="Gene3D" id="3.40.50.300">
    <property type="entry name" value="P-loop containing nucleotide triphosphate hydrolases"/>
    <property type="match status" value="1"/>
</dbReference>
<organism evidence="2 3">
    <name type="scientific">Arthrobacter phage Brent</name>
    <dbReference type="NCBI Taxonomy" id="1701798"/>
    <lineage>
        <taxon>Viruses</taxon>
        <taxon>Duplodnaviria</taxon>
        <taxon>Heunggongvirae</taxon>
        <taxon>Uroviricota</taxon>
        <taxon>Caudoviricetes</taxon>
        <taxon>Berryhillviridae</taxon>
        <taxon>Jawnskivirus</taxon>
        <taxon>Jawnskivirus brent</taxon>
        <taxon>Marthavirus brent</taxon>
    </lineage>
</organism>
<dbReference type="InterPro" id="IPR027417">
    <property type="entry name" value="P-loop_NTPase"/>
</dbReference>
<dbReference type="Gene3D" id="3.30.420.280">
    <property type="match status" value="1"/>
</dbReference>
<accession>A0A0M5M126</accession>
<feature type="domain" description="Phage terminase large subunit N-terminal" evidence="1">
    <location>
        <begin position="34"/>
        <end position="242"/>
    </location>
</feature>
<dbReference type="Proteomes" id="UP000226267">
    <property type="component" value="Segment"/>
</dbReference>
<reference evidence="2 3" key="1">
    <citation type="submission" date="2015-08" db="EMBL/GenBank/DDBJ databases">
        <authorList>
            <person name="London S.C."/>
            <person name="Barrett N.A."/>
            <person name="Buerkert T.R."/>
            <person name="Cautela J.A."/>
            <person name="Egan M.S."/>
            <person name="Erb J.E."/>
            <person name="Garrigan K.E."/>
            <person name="Hagan D.J."/>
            <person name="Hartwell M.C."/>
            <person name="Hyduchak K.M."/>
            <person name="Jacob A.E."/>
            <person name="Lamey M.E."/>
            <person name="Lindemann J.M."/>
            <person name="Martynyuk T."/>
            <person name="Mele F.E."/>
            <person name="Menninger J.E."/>
            <person name="Nabua C.T."/>
            <person name="Napoli C.K."/>
            <person name="Santiago L.M."/>
            <person name="Sweetman A.T."/>
            <person name="Weinstein J.L."/>
            <person name="Denigris D.M."/>
            <person name="King-Smith C."/>
            <person name="Lee-Soety J.Y."/>
            <person name="Delesalle V.A."/>
            <person name="Bradley K.W."/>
            <person name="Asai D.J."/>
            <person name="Bowman C.A."/>
            <person name="Russell D.A."/>
            <person name="Pope W.H."/>
            <person name="Jacobs-Sera D."/>
            <person name="Hendrix R.W."/>
            <person name="Hatfull G.F."/>
        </authorList>
    </citation>
    <scope>NUCLEOTIDE SEQUENCE [LARGE SCALE GENOMIC DNA]</scope>
</reference>
<protein>
    <submittedName>
        <fullName evidence="2">Terminase large subunit</fullName>
    </submittedName>
</protein>
<sequence length="489" mass="54897">MIDVAPQNCITYKYDPHAGPQTIAHHTFVDELLYGGAAGGGKSKFARAAAVLDCLTFPGMRAIIFRRTFPDLERSVIEELKKEIPTEIARYNAREHAFRFANGSVLEMGHLQRKDDLYKYQGAEYQLVIFEEATLFLETMFDYMRSRVRAGGDVAELFKQAGRRPRMILTANPGGVGHHWVKKTFIDPAPPYKVWRDKPTKNEPSPPTRCFIPAKASDNPSLDDGYVNKLNAMSENLRKAYRDGDWNVLDGVRFPDFSRGIHVIKPEELPISHVGHPRAIGIDYGSSAPFAAVWGAKLSDNLIVIYRELYKAGLTPKQQALMIKASEAPDERRPERPIPLALDPSMWARSVQQPGVPKNTDPNIPPPGSIAAAYRDVFGSSVRKAQNDRIGGWALIDEQIRVREEDGWPRLLIYDTCTELIRTLEALPRDDKNPEDVNTHAEDHLPDALRYLVQDLIGKPYMRKMNAWDAAKAALAGRPETAQLAGRSF</sequence>
<keyword evidence="3" id="KW-1185">Reference proteome</keyword>